<organism evidence="1 2">
    <name type="scientific">Dendrobium chrysotoxum</name>
    <name type="common">Orchid</name>
    <dbReference type="NCBI Taxonomy" id="161865"/>
    <lineage>
        <taxon>Eukaryota</taxon>
        <taxon>Viridiplantae</taxon>
        <taxon>Streptophyta</taxon>
        <taxon>Embryophyta</taxon>
        <taxon>Tracheophyta</taxon>
        <taxon>Spermatophyta</taxon>
        <taxon>Magnoliopsida</taxon>
        <taxon>Liliopsida</taxon>
        <taxon>Asparagales</taxon>
        <taxon>Orchidaceae</taxon>
        <taxon>Epidendroideae</taxon>
        <taxon>Malaxideae</taxon>
        <taxon>Dendrobiinae</taxon>
        <taxon>Dendrobium</taxon>
    </lineage>
</organism>
<evidence type="ECO:0000313" key="2">
    <source>
        <dbReference type="Proteomes" id="UP000775213"/>
    </source>
</evidence>
<comment type="caution">
    <text evidence="1">The sequence shown here is derived from an EMBL/GenBank/DDBJ whole genome shotgun (WGS) entry which is preliminary data.</text>
</comment>
<keyword evidence="2" id="KW-1185">Reference proteome</keyword>
<sequence>MDTNRCRLDNRRLLSCIAIPISSRRTNNGMSKHSFERARQEQVRDLMGDQQIILTTTLSRKW</sequence>
<evidence type="ECO:0000313" key="1">
    <source>
        <dbReference type="EMBL" id="KAH0467926.1"/>
    </source>
</evidence>
<proteinExistence type="predicted"/>
<dbReference type="Proteomes" id="UP000775213">
    <property type="component" value="Unassembled WGS sequence"/>
</dbReference>
<name>A0AAV7HFX8_DENCH</name>
<reference evidence="1 2" key="1">
    <citation type="journal article" date="2021" name="Hortic Res">
        <title>Chromosome-scale assembly of the Dendrobium chrysotoxum genome enhances the understanding of orchid evolution.</title>
        <authorList>
            <person name="Zhang Y."/>
            <person name="Zhang G.Q."/>
            <person name="Zhang D."/>
            <person name="Liu X.D."/>
            <person name="Xu X.Y."/>
            <person name="Sun W.H."/>
            <person name="Yu X."/>
            <person name="Zhu X."/>
            <person name="Wang Z.W."/>
            <person name="Zhao X."/>
            <person name="Zhong W.Y."/>
            <person name="Chen H."/>
            <person name="Yin W.L."/>
            <person name="Huang T."/>
            <person name="Niu S.C."/>
            <person name="Liu Z.J."/>
        </authorList>
    </citation>
    <scope>NUCLEOTIDE SEQUENCE [LARGE SCALE GENOMIC DNA]</scope>
    <source>
        <strain evidence="1">Lindl</strain>
    </source>
</reference>
<accession>A0AAV7HFX8</accession>
<dbReference type="EMBL" id="JAGFBR010000004">
    <property type="protein sequence ID" value="KAH0467926.1"/>
    <property type="molecule type" value="Genomic_DNA"/>
</dbReference>
<gene>
    <name evidence="1" type="ORF">IEQ34_002959</name>
</gene>
<dbReference type="AlphaFoldDB" id="A0AAV7HFX8"/>
<protein>
    <submittedName>
        <fullName evidence="1">Uncharacterized protein</fullName>
    </submittedName>
</protein>